<dbReference type="GO" id="GO:0006897">
    <property type="term" value="P:endocytosis"/>
    <property type="evidence" value="ECO:0007669"/>
    <property type="project" value="InterPro"/>
</dbReference>
<dbReference type="InterPro" id="IPR001683">
    <property type="entry name" value="PX_dom"/>
</dbReference>
<protein>
    <submittedName>
        <fullName evidence="10">Sorting nexin 9a</fullName>
    </submittedName>
</protein>
<dbReference type="SUPFAM" id="SSF50044">
    <property type="entry name" value="SH3-domain"/>
    <property type="match status" value="1"/>
</dbReference>
<keyword evidence="6" id="KW-0968">Cytoplasmic vesicle</keyword>
<dbReference type="InterPro" id="IPR036871">
    <property type="entry name" value="PX_dom_sf"/>
</dbReference>
<dbReference type="InterPro" id="IPR027267">
    <property type="entry name" value="AH/BAR_dom_sf"/>
</dbReference>
<keyword evidence="3 7" id="KW-0728">SH3 domain</keyword>
<reference evidence="10" key="1">
    <citation type="submission" date="2025-08" db="UniProtKB">
        <authorList>
            <consortium name="Ensembl"/>
        </authorList>
    </citation>
    <scope>IDENTIFICATION</scope>
</reference>
<sequence>LAQVLYDFTAEPGNNELTVKEGEILTVTNQNVGGGWVEAQNSRGTVGLVPEDYIEVKTILIISFVFDLTSLYRALDEIRKLCGIIFRMFILQTGEVGPVWLYPQTQLDCVVADPKKGSKMYGLKSYIEYQVTPNTTNRPVNHRYKHFDWLYERLVEKFACALPIPCLPDKQVTGRFEEEFIKMRMERLQGWMSRMCRHPVISNSEVFQLFLNYRDEKEWKLGKRRAEKDEVVGVRIFSNIDPELPEEQKYEMYSQFTRSMDNSVKELLAVGHLHWKRCTGPLQKEYRQIGKAFQNLSSVFNTSAYPRESTLTEALTATGKTYEEIAEIVAEQPKKDLHFLMETNLEYKGLLGCFPDTITVHKAAIDKVKEADHLVVMNKISQQDKLIMEQNLSTMSYALQAEMNHFHSNRIYDYNRLMQFYLEEQVKFYETIAEKLKKTLGQYTTM</sequence>
<comment type="similarity">
    <text evidence="2">Belongs to the sorting nexin family.</text>
</comment>
<dbReference type="PANTHER" id="PTHR45827">
    <property type="entry name" value="SORTING NEXIN"/>
    <property type="match status" value="1"/>
</dbReference>
<dbReference type="InterPro" id="IPR037426">
    <property type="entry name" value="SNX9_PX"/>
</dbReference>
<feature type="domain" description="PX" evidence="9">
    <location>
        <begin position="107"/>
        <end position="217"/>
    </location>
</feature>
<dbReference type="Gene3D" id="1.20.1270.60">
    <property type="entry name" value="Arfaptin homology (AH) domain/BAR domain"/>
    <property type="match status" value="1"/>
</dbReference>
<dbReference type="GO" id="GO:0000281">
    <property type="term" value="P:mitotic cytokinesis"/>
    <property type="evidence" value="ECO:0007669"/>
    <property type="project" value="InterPro"/>
</dbReference>
<dbReference type="InterPro" id="IPR019497">
    <property type="entry name" value="Sorting_nexin_WASP-bd-dom"/>
</dbReference>
<dbReference type="GO" id="GO:0016197">
    <property type="term" value="P:endosomal transport"/>
    <property type="evidence" value="ECO:0007669"/>
    <property type="project" value="TreeGrafter"/>
</dbReference>
<evidence type="ECO:0000256" key="6">
    <source>
        <dbReference type="ARBA" id="ARBA00023329"/>
    </source>
</evidence>
<evidence type="ECO:0000256" key="7">
    <source>
        <dbReference type="PROSITE-ProRule" id="PRU00192"/>
    </source>
</evidence>
<dbReference type="Proteomes" id="UP000694701">
    <property type="component" value="Unplaced"/>
</dbReference>
<evidence type="ECO:0000313" key="10">
    <source>
        <dbReference type="Ensembl" id="ENSCCRP00020028709.1"/>
    </source>
</evidence>
<dbReference type="GO" id="GO:0035091">
    <property type="term" value="F:phosphatidylinositol binding"/>
    <property type="evidence" value="ECO:0007669"/>
    <property type="project" value="InterPro"/>
</dbReference>
<dbReference type="AlphaFoldDB" id="A0A8C2DLQ2"/>
<dbReference type="FunFam" id="3.30.1520.10:FF:000004">
    <property type="entry name" value="Sorting nexin"/>
    <property type="match status" value="1"/>
</dbReference>
<dbReference type="GO" id="GO:0097320">
    <property type="term" value="P:plasma membrane tubulation"/>
    <property type="evidence" value="ECO:0007669"/>
    <property type="project" value="TreeGrafter"/>
</dbReference>
<dbReference type="GO" id="GO:0005886">
    <property type="term" value="C:plasma membrane"/>
    <property type="evidence" value="ECO:0007669"/>
    <property type="project" value="TreeGrafter"/>
</dbReference>
<evidence type="ECO:0000259" key="9">
    <source>
        <dbReference type="PROSITE" id="PS50195"/>
    </source>
</evidence>
<dbReference type="InterPro" id="IPR036028">
    <property type="entry name" value="SH3-like_dom_sf"/>
</dbReference>
<dbReference type="InterPro" id="IPR001452">
    <property type="entry name" value="SH3_domain"/>
</dbReference>
<dbReference type="PANTHER" id="PTHR45827:SF2">
    <property type="entry name" value="SORTING NEXIN-9"/>
    <property type="match status" value="1"/>
</dbReference>
<evidence type="ECO:0000256" key="2">
    <source>
        <dbReference type="ARBA" id="ARBA00010883"/>
    </source>
</evidence>
<keyword evidence="4" id="KW-0813">Transport</keyword>
<dbReference type="Ensembl" id="ENSCCRT00020031468.1">
    <property type="protein sequence ID" value="ENSCCRP00020028709.1"/>
    <property type="gene ID" value="ENSCCRG00020011605.1"/>
</dbReference>
<dbReference type="PROSITE" id="PS50195">
    <property type="entry name" value="PX"/>
    <property type="match status" value="1"/>
</dbReference>
<dbReference type="GO" id="GO:0006886">
    <property type="term" value="P:intracellular protein transport"/>
    <property type="evidence" value="ECO:0007669"/>
    <property type="project" value="InterPro"/>
</dbReference>
<dbReference type="InterPro" id="IPR035558">
    <property type="entry name" value="SNX9_SH3"/>
</dbReference>
<feature type="domain" description="SH3" evidence="8">
    <location>
        <begin position="1"/>
        <end position="59"/>
    </location>
</feature>
<comment type="subcellular location">
    <subcellularLocation>
        <location evidence="1">Cytoplasmic vesicle membrane</location>
    </subcellularLocation>
</comment>
<dbReference type="SUPFAM" id="SSF64268">
    <property type="entry name" value="PX domain"/>
    <property type="match status" value="1"/>
</dbReference>
<dbReference type="SMART" id="SM00312">
    <property type="entry name" value="PX"/>
    <property type="match status" value="1"/>
</dbReference>
<dbReference type="Pfam" id="PF00787">
    <property type="entry name" value="PX"/>
    <property type="match status" value="1"/>
</dbReference>
<dbReference type="CDD" id="cd07285">
    <property type="entry name" value="PX_SNX9"/>
    <property type="match status" value="1"/>
</dbReference>
<dbReference type="CDD" id="cd11898">
    <property type="entry name" value="SH3_SNX9"/>
    <property type="match status" value="1"/>
</dbReference>
<dbReference type="Pfam" id="PF00018">
    <property type="entry name" value="SH3_1"/>
    <property type="match status" value="1"/>
</dbReference>
<evidence type="ECO:0000313" key="11">
    <source>
        <dbReference type="Proteomes" id="UP000694701"/>
    </source>
</evidence>
<evidence type="ECO:0000256" key="3">
    <source>
        <dbReference type="ARBA" id="ARBA00022443"/>
    </source>
</evidence>
<dbReference type="Gene3D" id="3.30.1520.10">
    <property type="entry name" value="Phox-like domain"/>
    <property type="match status" value="1"/>
</dbReference>
<organism evidence="10 11">
    <name type="scientific">Cyprinus carpio</name>
    <name type="common">Common carp</name>
    <dbReference type="NCBI Taxonomy" id="7962"/>
    <lineage>
        <taxon>Eukaryota</taxon>
        <taxon>Metazoa</taxon>
        <taxon>Chordata</taxon>
        <taxon>Craniata</taxon>
        <taxon>Vertebrata</taxon>
        <taxon>Euteleostomi</taxon>
        <taxon>Actinopterygii</taxon>
        <taxon>Neopterygii</taxon>
        <taxon>Teleostei</taxon>
        <taxon>Ostariophysi</taxon>
        <taxon>Cypriniformes</taxon>
        <taxon>Cyprinidae</taxon>
        <taxon>Cyprininae</taxon>
        <taxon>Cyprinus</taxon>
    </lineage>
</organism>
<dbReference type="SMART" id="SM00326">
    <property type="entry name" value="SH3"/>
    <property type="match status" value="1"/>
</dbReference>
<keyword evidence="5" id="KW-0472">Membrane</keyword>
<dbReference type="GO" id="GO:0030659">
    <property type="term" value="C:cytoplasmic vesicle membrane"/>
    <property type="evidence" value="ECO:0007669"/>
    <property type="project" value="UniProtKB-SubCell"/>
</dbReference>
<accession>A0A8C2DLQ2</accession>
<dbReference type="Gene3D" id="2.30.30.40">
    <property type="entry name" value="SH3 Domains"/>
    <property type="match status" value="1"/>
</dbReference>
<name>A0A8C2DLQ2_CYPCA</name>
<keyword evidence="4" id="KW-0653">Protein transport</keyword>
<evidence type="ECO:0000256" key="5">
    <source>
        <dbReference type="ARBA" id="ARBA00023136"/>
    </source>
</evidence>
<proteinExistence type="inferred from homology"/>
<dbReference type="Pfam" id="PF10456">
    <property type="entry name" value="BAR_3_WASP_bdg"/>
    <property type="match status" value="1"/>
</dbReference>
<evidence type="ECO:0000256" key="4">
    <source>
        <dbReference type="ARBA" id="ARBA00022927"/>
    </source>
</evidence>
<evidence type="ECO:0000259" key="8">
    <source>
        <dbReference type="PROSITE" id="PS50002"/>
    </source>
</evidence>
<dbReference type="PROSITE" id="PS50002">
    <property type="entry name" value="SH3"/>
    <property type="match status" value="1"/>
</dbReference>
<dbReference type="GO" id="GO:0036089">
    <property type="term" value="P:cleavage furrow formation"/>
    <property type="evidence" value="ECO:0007669"/>
    <property type="project" value="TreeGrafter"/>
</dbReference>
<evidence type="ECO:0000256" key="1">
    <source>
        <dbReference type="ARBA" id="ARBA00004156"/>
    </source>
</evidence>